<comment type="caution">
    <text evidence="3">The sequence shown here is derived from an EMBL/GenBank/DDBJ whole genome shotgun (WGS) entry which is preliminary data.</text>
</comment>
<protein>
    <submittedName>
        <fullName evidence="3">MBL fold metallo-hydrolase</fullName>
    </submittedName>
</protein>
<dbReference type="SUPFAM" id="SSF56281">
    <property type="entry name" value="Metallo-hydrolase/oxidoreductase"/>
    <property type="match status" value="1"/>
</dbReference>
<dbReference type="InterPro" id="IPR050855">
    <property type="entry name" value="NDM-1-like"/>
</dbReference>
<dbReference type="PANTHER" id="PTHR42951:SF17">
    <property type="entry name" value="METALLO-BETA-LACTAMASE DOMAIN-CONTAINING PROTEIN"/>
    <property type="match status" value="1"/>
</dbReference>
<evidence type="ECO:0000259" key="2">
    <source>
        <dbReference type="SMART" id="SM00849"/>
    </source>
</evidence>
<sequence>MEKELLEEKTQTHGSEYDVADDVAGIKVVFVNVYMIGKPGEGNPWVLVDAAIPNSASRLIKEAETRFGKDNPPQAIVLTHGHFDHTGALEDLLKTWGNIPVYAHPLEMPFLTGKSHYPPPDPTAGNGAMAALSFLFPTRPLDISGRVQPIPHDGFIEELPDWRFIHTPGHAPGHVSLFRDKDKVLIAGDAFVTTNQNSVFSVATQKLELHGPPSYFTCDWRAAKKSVRRLAQLKPSAVGTGHGKALRGKEWRSQLQELSDEFDTRALPGSSRYINHPAHTDENGIVSMPTPISYWVAKGLAIGAVAGLSLLAWNRLRK</sequence>
<dbReference type="PANTHER" id="PTHR42951">
    <property type="entry name" value="METALLO-BETA-LACTAMASE DOMAIN-CONTAINING"/>
    <property type="match status" value="1"/>
</dbReference>
<dbReference type="AlphaFoldDB" id="A0A2S7ISC0"/>
<accession>A0A2S7ISC0</accession>
<keyword evidence="1" id="KW-0472">Membrane</keyword>
<dbReference type="Pfam" id="PF00753">
    <property type="entry name" value="Lactamase_B"/>
    <property type="match status" value="1"/>
</dbReference>
<keyword evidence="4" id="KW-1185">Reference proteome</keyword>
<reference evidence="4" key="1">
    <citation type="submission" date="2018-02" db="EMBL/GenBank/DDBJ databases">
        <title>Genome sequencing of Solimonas sp. HR-BB.</title>
        <authorList>
            <person name="Lee Y."/>
            <person name="Jeon C.O."/>
        </authorList>
    </citation>
    <scope>NUCLEOTIDE SEQUENCE [LARGE SCALE GENOMIC DNA]</scope>
    <source>
        <strain evidence="4">HR-U</strain>
    </source>
</reference>
<organism evidence="3 4">
    <name type="scientific">Siphonobacter curvatus</name>
    <dbReference type="NCBI Taxonomy" id="2094562"/>
    <lineage>
        <taxon>Bacteria</taxon>
        <taxon>Pseudomonadati</taxon>
        <taxon>Bacteroidota</taxon>
        <taxon>Cytophagia</taxon>
        <taxon>Cytophagales</taxon>
        <taxon>Cytophagaceae</taxon>
        <taxon>Siphonobacter</taxon>
    </lineage>
</organism>
<dbReference type="InterPro" id="IPR001279">
    <property type="entry name" value="Metallo-B-lactamas"/>
</dbReference>
<evidence type="ECO:0000256" key="1">
    <source>
        <dbReference type="SAM" id="Phobius"/>
    </source>
</evidence>
<dbReference type="SMART" id="SM00849">
    <property type="entry name" value="Lactamase_B"/>
    <property type="match status" value="1"/>
</dbReference>
<feature type="transmembrane region" description="Helical" evidence="1">
    <location>
        <begin position="292"/>
        <end position="313"/>
    </location>
</feature>
<dbReference type="GO" id="GO:0016787">
    <property type="term" value="F:hydrolase activity"/>
    <property type="evidence" value="ECO:0007669"/>
    <property type="project" value="UniProtKB-KW"/>
</dbReference>
<keyword evidence="3" id="KW-0378">Hydrolase</keyword>
<evidence type="ECO:0000313" key="3">
    <source>
        <dbReference type="EMBL" id="PQA60576.1"/>
    </source>
</evidence>
<dbReference type="RefSeq" id="WP_094813261.1">
    <property type="nucleotide sequence ID" value="NZ_PTRA01000001.1"/>
</dbReference>
<proteinExistence type="predicted"/>
<keyword evidence="1" id="KW-0812">Transmembrane</keyword>
<dbReference type="Gene3D" id="3.60.15.10">
    <property type="entry name" value="Ribonuclease Z/Hydroxyacylglutathione hydrolase-like"/>
    <property type="match status" value="1"/>
</dbReference>
<dbReference type="EMBL" id="PTRA01000001">
    <property type="protein sequence ID" value="PQA60576.1"/>
    <property type="molecule type" value="Genomic_DNA"/>
</dbReference>
<dbReference type="InterPro" id="IPR036866">
    <property type="entry name" value="RibonucZ/Hydroxyglut_hydro"/>
</dbReference>
<dbReference type="Proteomes" id="UP000239590">
    <property type="component" value="Unassembled WGS sequence"/>
</dbReference>
<gene>
    <name evidence="3" type="ORF">C5O19_13455</name>
</gene>
<dbReference type="OrthoDB" id="9802248at2"/>
<keyword evidence="1" id="KW-1133">Transmembrane helix</keyword>
<feature type="domain" description="Metallo-beta-lactamase" evidence="2">
    <location>
        <begin position="30"/>
        <end position="242"/>
    </location>
</feature>
<dbReference type="CDD" id="cd07721">
    <property type="entry name" value="yflN-like_MBL-fold"/>
    <property type="match status" value="1"/>
</dbReference>
<evidence type="ECO:0000313" key="4">
    <source>
        <dbReference type="Proteomes" id="UP000239590"/>
    </source>
</evidence>
<name>A0A2S7ISC0_9BACT</name>